<accession>A0A067R7T6</accession>
<organism evidence="1 2">
    <name type="scientific">Zootermopsis nevadensis</name>
    <name type="common">Dampwood termite</name>
    <dbReference type="NCBI Taxonomy" id="136037"/>
    <lineage>
        <taxon>Eukaryota</taxon>
        <taxon>Metazoa</taxon>
        <taxon>Ecdysozoa</taxon>
        <taxon>Arthropoda</taxon>
        <taxon>Hexapoda</taxon>
        <taxon>Insecta</taxon>
        <taxon>Pterygota</taxon>
        <taxon>Neoptera</taxon>
        <taxon>Polyneoptera</taxon>
        <taxon>Dictyoptera</taxon>
        <taxon>Blattodea</taxon>
        <taxon>Blattoidea</taxon>
        <taxon>Termitoidae</taxon>
        <taxon>Termopsidae</taxon>
        <taxon>Zootermopsis</taxon>
    </lineage>
</organism>
<dbReference type="STRING" id="136037.A0A067R7T6"/>
<sequence length="260" mass="30158">MHRDAMGILKTRSDKDDEITPPPFASKGVSKWGQLTGQTRVLTSSLVTPLINETQLHTAFSMLYFTSVITLLVETSRSYHHYLDTLHSEPSLLLEITEIFLLLVNLKIKVCKTIILPVVLYGFETWSLTEREEHRLQVSENSVLRRIFGPKREDDGAWRKLHNDELKNLYSSPSIVRVIKSRRMRWAGHVAHMDGTRGVHRVLVGKPEGKRPLVRPRRRLEDNVRWDLWEIGVEGDRVQWRALVNSVMNLRVRYAIYLVS</sequence>
<dbReference type="eggNOG" id="KOG1075">
    <property type="taxonomic scope" value="Eukaryota"/>
</dbReference>
<evidence type="ECO:0000313" key="1">
    <source>
        <dbReference type="EMBL" id="KDR15570.1"/>
    </source>
</evidence>
<proteinExistence type="predicted"/>
<dbReference type="PANTHER" id="PTHR47027">
    <property type="entry name" value="REVERSE TRANSCRIPTASE DOMAIN-CONTAINING PROTEIN"/>
    <property type="match status" value="1"/>
</dbReference>
<dbReference type="OMA" id="ACMENSR"/>
<dbReference type="AlphaFoldDB" id="A0A067R7T6"/>
<evidence type="ECO:0000313" key="2">
    <source>
        <dbReference type="Proteomes" id="UP000027135"/>
    </source>
</evidence>
<dbReference type="PANTHER" id="PTHR47027:SF20">
    <property type="entry name" value="REVERSE TRANSCRIPTASE-LIKE PROTEIN WITH RNA-DIRECTED DNA POLYMERASE DOMAIN"/>
    <property type="match status" value="1"/>
</dbReference>
<protein>
    <submittedName>
        <fullName evidence="1">Uncharacterized transposon-derived protein F52C9.6</fullName>
    </submittedName>
</protein>
<reference evidence="1 2" key="1">
    <citation type="journal article" date="2014" name="Nat. Commun.">
        <title>Molecular traces of alternative social organization in a termite genome.</title>
        <authorList>
            <person name="Terrapon N."/>
            <person name="Li C."/>
            <person name="Robertson H.M."/>
            <person name="Ji L."/>
            <person name="Meng X."/>
            <person name="Booth W."/>
            <person name="Chen Z."/>
            <person name="Childers C.P."/>
            <person name="Glastad K.M."/>
            <person name="Gokhale K."/>
            <person name="Gowin J."/>
            <person name="Gronenberg W."/>
            <person name="Hermansen R.A."/>
            <person name="Hu H."/>
            <person name="Hunt B.G."/>
            <person name="Huylmans A.K."/>
            <person name="Khalil S.M."/>
            <person name="Mitchell R.D."/>
            <person name="Munoz-Torres M.C."/>
            <person name="Mustard J.A."/>
            <person name="Pan H."/>
            <person name="Reese J.T."/>
            <person name="Scharf M.E."/>
            <person name="Sun F."/>
            <person name="Vogel H."/>
            <person name="Xiao J."/>
            <person name="Yang W."/>
            <person name="Yang Z."/>
            <person name="Yang Z."/>
            <person name="Zhou J."/>
            <person name="Zhu J."/>
            <person name="Brent C.S."/>
            <person name="Elsik C.G."/>
            <person name="Goodisman M.A."/>
            <person name="Liberles D.A."/>
            <person name="Roe R.M."/>
            <person name="Vargo E.L."/>
            <person name="Vilcinskas A."/>
            <person name="Wang J."/>
            <person name="Bornberg-Bauer E."/>
            <person name="Korb J."/>
            <person name="Zhang G."/>
            <person name="Liebig J."/>
        </authorList>
    </citation>
    <scope>NUCLEOTIDE SEQUENCE [LARGE SCALE GENOMIC DNA]</scope>
    <source>
        <tissue evidence="1">Whole organism</tissue>
    </source>
</reference>
<dbReference type="EMBL" id="KK852820">
    <property type="protein sequence ID" value="KDR15570.1"/>
    <property type="molecule type" value="Genomic_DNA"/>
</dbReference>
<dbReference type="Proteomes" id="UP000027135">
    <property type="component" value="Unassembled WGS sequence"/>
</dbReference>
<name>A0A067R7T6_ZOONE</name>
<gene>
    <name evidence="1" type="ORF">L798_10514</name>
</gene>
<keyword evidence="2" id="KW-1185">Reference proteome</keyword>
<dbReference type="InParanoid" id="A0A067R7T6"/>